<dbReference type="GO" id="GO:0000160">
    <property type="term" value="P:phosphorelay signal transduction system"/>
    <property type="evidence" value="ECO:0007669"/>
    <property type="project" value="UniProtKB-KW"/>
</dbReference>
<evidence type="ECO:0000256" key="1">
    <source>
        <dbReference type="ARBA" id="ARBA00022679"/>
    </source>
</evidence>
<name>A0A5M9ZP53_9BIFI</name>
<feature type="transmembrane region" description="Helical" evidence="5">
    <location>
        <begin position="232"/>
        <end position="252"/>
    </location>
</feature>
<comment type="caution">
    <text evidence="8">The sequence shown here is derived from an EMBL/GenBank/DDBJ whole genome shotgun (WGS) entry which is preliminary data.</text>
</comment>
<dbReference type="EMBL" id="RZUI01000010">
    <property type="protein sequence ID" value="KAA8829275.1"/>
    <property type="molecule type" value="Genomic_DNA"/>
</dbReference>
<keyword evidence="8" id="KW-0067">ATP-binding</keyword>
<evidence type="ECO:0000256" key="2">
    <source>
        <dbReference type="ARBA" id="ARBA00022777"/>
    </source>
</evidence>
<evidence type="ECO:0000313" key="8">
    <source>
        <dbReference type="EMBL" id="KAA8829275.1"/>
    </source>
</evidence>
<dbReference type="PANTHER" id="PTHR24421">
    <property type="entry name" value="NITRATE/NITRITE SENSOR PROTEIN NARX-RELATED"/>
    <property type="match status" value="1"/>
</dbReference>
<keyword evidence="8" id="KW-0547">Nucleotide-binding</keyword>
<reference evidence="8 9" key="1">
    <citation type="journal article" date="2019" name="Syst. Appl. Microbiol.">
        <title>Characterization of Bifidobacterium species in feaces of the Egyptian fruit bat: Description of B. vespertilionis sp. nov. and B. rousetti sp. nov.</title>
        <authorList>
            <person name="Modesto M."/>
            <person name="Satti M."/>
            <person name="Watanabe K."/>
            <person name="Puglisi E."/>
            <person name="Morelli L."/>
            <person name="Huang C.-H."/>
            <person name="Liou J.-S."/>
            <person name="Miyashita M."/>
            <person name="Tamura T."/>
            <person name="Saito S."/>
            <person name="Mori K."/>
            <person name="Huang L."/>
            <person name="Sciavilla P."/>
            <person name="Sandri C."/>
            <person name="Spiezio C."/>
            <person name="Vitali F."/>
            <person name="Cavalieri D."/>
            <person name="Perpetuini G."/>
            <person name="Tofalo R."/>
            <person name="Bonetti A."/>
            <person name="Arita M."/>
            <person name="Mattarelli P."/>
        </authorList>
    </citation>
    <scope>NUCLEOTIDE SEQUENCE [LARGE SCALE GENOMIC DNA]</scope>
    <source>
        <strain evidence="8 9">RST7</strain>
    </source>
</reference>
<keyword evidence="3" id="KW-0902">Two-component regulatory system</keyword>
<dbReference type="CDD" id="cd16917">
    <property type="entry name" value="HATPase_UhpB-NarQ-NarX-like"/>
    <property type="match status" value="1"/>
</dbReference>
<evidence type="ECO:0000256" key="4">
    <source>
        <dbReference type="SAM" id="MobiDB-lite"/>
    </source>
</evidence>
<feature type="compositionally biased region" description="Low complexity" evidence="4">
    <location>
        <begin position="41"/>
        <end position="51"/>
    </location>
</feature>
<dbReference type="InterPro" id="IPR007168">
    <property type="entry name" value="Phageshock_PspC_N"/>
</dbReference>
<proteinExistence type="predicted"/>
<feature type="region of interest" description="Disordered" evidence="4">
    <location>
        <begin position="41"/>
        <end position="66"/>
    </location>
</feature>
<dbReference type="Gene3D" id="3.30.565.10">
    <property type="entry name" value="Histidine kinase-like ATPase, C-terminal domain"/>
    <property type="match status" value="1"/>
</dbReference>
<evidence type="ECO:0000313" key="9">
    <source>
        <dbReference type="Proteomes" id="UP000412028"/>
    </source>
</evidence>
<dbReference type="GO" id="GO:0005524">
    <property type="term" value="F:ATP binding"/>
    <property type="evidence" value="ECO:0007669"/>
    <property type="project" value="UniProtKB-KW"/>
</dbReference>
<feature type="transmembrane region" description="Helical" evidence="5">
    <location>
        <begin position="258"/>
        <end position="277"/>
    </location>
</feature>
<dbReference type="InterPro" id="IPR003594">
    <property type="entry name" value="HATPase_dom"/>
</dbReference>
<dbReference type="OrthoDB" id="3534856at2"/>
<evidence type="ECO:0000259" key="7">
    <source>
        <dbReference type="Pfam" id="PF04024"/>
    </source>
</evidence>
<evidence type="ECO:0000256" key="5">
    <source>
        <dbReference type="SAM" id="Phobius"/>
    </source>
</evidence>
<protein>
    <submittedName>
        <fullName evidence="8">ATP-binding protein</fullName>
    </submittedName>
</protein>
<evidence type="ECO:0000256" key="3">
    <source>
        <dbReference type="ARBA" id="ARBA00023012"/>
    </source>
</evidence>
<dbReference type="GO" id="GO:0016301">
    <property type="term" value="F:kinase activity"/>
    <property type="evidence" value="ECO:0007669"/>
    <property type="project" value="UniProtKB-KW"/>
</dbReference>
<gene>
    <name evidence="8" type="ORF">EMO89_08215</name>
</gene>
<organism evidence="8 9">
    <name type="scientific">Bifidobacterium tissieri</name>
    <dbReference type="NCBI Taxonomy" id="1630162"/>
    <lineage>
        <taxon>Bacteria</taxon>
        <taxon>Bacillati</taxon>
        <taxon>Actinomycetota</taxon>
        <taxon>Actinomycetes</taxon>
        <taxon>Bifidobacteriales</taxon>
        <taxon>Bifidobacteriaceae</taxon>
        <taxon>Bifidobacterium</taxon>
    </lineage>
</organism>
<evidence type="ECO:0000259" key="6">
    <source>
        <dbReference type="Pfam" id="PF02518"/>
    </source>
</evidence>
<keyword evidence="5" id="KW-0812">Transmembrane</keyword>
<dbReference type="InterPro" id="IPR036890">
    <property type="entry name" value="HATPase_C_sf"/>
</dbReference>
<keyword evidence="1" id="KW-0808">Transferase</keyword>
<feature type="transmembrane region" description="Helical" evidence="5">
    <location>
        <begin position="174"/>
        <end position="198"/>
    </location>
</feature>
<keyword evidence="5" id="KW-1133">Transmembrane helix</keyword>
<sequence length="482" mass="51474">MMIVWNPPLRVIPRADALRRTVGYGQADGLSDATTSIASLPTSLTTSTSPSLPTPPALPPLAPAPAPLLRPDRRHGGLLCGVCSGLAAHLGLPTPLVRALMVLLAPVLGFGLVLYVFLWAFVPRGDPRASAHESPDVAQLPLAKGNAQIVEIGEPSNASASASARSFADILHDASTISVVVATYTALIPVSAIMGMLVHESSPVLTLLFAATGVLADWSLRRYPRTSGRISLVTGCSFLMLALLAFASSIGYEDSRGMPLRIIVCVIMLMTAGAMMIRPRIAEMTRRLADERAAKEREEERADMAAHLHDGVLQTLSLIQVNADDPAIVRQLAHAQERELRSWLYQKRAVAAQSFAAELKDVVADMEARTGTTIETVTVGDAHPDESLTALLEATREALTNASRHGRPPISVYCEVMDDGVDVYVKDHGDGFDPSLVPEGRLGVRESIVGRVRRRGGQVDIDSSARLGTEVHMHMPIAGGLS</sequence>
<dbReference type="AlphaFoldDB" id="A0A5M9ZP53"/>
<accession>A0A5M9ZP53</accession>
<feature type="compositionally biased region" description="Pro residues" evidence="4">
    <location>
        <begin position="52"/>
        <end position="66"/>
    </location>
</feature>
<dbReference type="Pfam" id="PF02518">
    <property type="entry name" value="HATPase_c"/>
    <property type="match status" value="1"/>
</dbReference>
<dbReference type="Pfam" id="PF04024">
    <property type="entry name" value="PspC"/>
    <property type="match status" value="1"/>
</dbReference>
<dbReference type="RefSeq" id="WP_150381648.1">
    <property type="nucleotide sequence ID" value="NZ_RZUI01000010.1"/>
</dbReference>
<feature type="domain" description="Phage shock protein PspC N-terminal" evidence="7">
    <location>
        <begin position="74"/>
        <end position="124"/>
    </location>
</feature>
<dbReference type="PANTHER" id="PTHR24421:SF61">
    <property type="entry name" value="OXYGEN SENSOR HISTIDINE KINASE NREB"/>
    <property type="match status" value="1"/>
</dbReference>
<keyword evidence="5" id="KW-0472">Membrane</keyword>
<dbReference type="Proteomes" id="UP000412028">
    <property type="component" value="Unassembled WGS sequence"/>
</dbReference>
<feature type="transmembrane region" description="Helical" evidence="5">
    <location>
        <begin position="99"/>
        <end position="122"/>
    </location>
</feature>
<keyword evidence="2" id="KW-0418">Kinase</keyword>
<dbReference type="InterPro" id="IPR050482">
    <property type="entry name" value="Sensor_HK_TwoCompSys"/>
</dbReference>
<feature type="domain" description="Histidine kinase/HSP90-like ATPase" evidence="6">
    <location>
        <begin position="390"/>
        <end position="477"/>
    </location>
</feature>
<dbReference type="SUPFAM" id="SSF55874">
    <property type="entry name" value="ATPase domain of HSP90 chaperone/DNA topoisomerase II/histidine kinase"/>
    <property type="match status" value="1"/>
</dbReference>